<dbReference type="PANTHER" id="PTHR30069">
    <property type="entry name" value="TONB-DEPENDENT OUTER MEMBRANE RECEPTOR"/>
    <property type="match status" value="1"/>
</dbReference>
<keyword evidence="2 10" id="KW-0813">Transport</keyword>
<evidence type="ECO:0000259" key="13">
    <source>
        <dbReference type="Pfam" id="PF07715"/>
    </source>
</evidence>
<evidence type="ECO:0000256" key="4">
    <source>
        <dbReference type="ARBA" id="ARBA00022692"/>
    </source>
</evidence>
<keyword evidence="6 11" id="KW-0798">TonB box</keyword>
<sequence>MNRQREVSTRETFRFKRFARKSYSIFNSIRKTVTIGVLAGSALLSAHAASVEPPERAGIQSKPDTIPDKELDEVVVTASKAQLPLNMTARQVTVITSKEIERSPVRSAEELLNYVPGVDILQRGPHGVQADISLRGGSFDQAAILLNGINLTNPQTGHYSFDIPINLSDIERIEIIQGASSLIFGASAFSGGVNIITRNDRQSNFFVKTEGGMHGLFGAETRGAVKTERSLHRMSAGYKHSDGYIRNSDYNIVNLLWQSRFNIESSTVDIQAGINEKRYGANTFYSAAYPDQYDDTRGVFASIRGETVGKMKFIPQLYWSRHYDIYHLFRPGTPDVPSWYGGPNYHRSDLFGLNLNMQYASLVGITSIGGEFRNEGIVSSNLGRPMRRPSGNYTKWDNRSNISLFAEHNFVFNKVTLSAGGLYNYNSALADTLNAGGFYPAVNISWRLNDASTLFASWNRSTRMPTFTDLYYNAGKHRGFSGLTPEYSQSVETGWRFRKMGVTAGLNLFYSIGDNLIDWTYDASDGLYHARNLASLGTYGAGWELALELKRWLGEKHLLQSIQMGYQYMMQESGEATANNPISAYVYNYLKHKFSTGIQHRLANNLTLSWNLRWQERKGGYLSFNPETGEEIPAPFKPHCLVDAKVNYDFRQIDFYLNFNNLFNTSYVDLGNIPQPGFWLSGGIGIRIQ</sequence>
<evidence type="ECO:0000256" key="7">
    <source>
        <dbReference type="ARBA" id="ARBA00023136"/>
    </source>
</evidence>
<comment type="similarity">
    <text evidence="10 11">Belongs to the TonB-dependent receptor family.</text>
</comment>
<dbReference type="AlphaFoldDB" id="A0A1G4G4Z5"/>
<accession>A0A1G4G4Z5</accession>
<dbReference type="GO" id="GO:0044718">
    <property type="term" value="P:siderophore transmembrane transport"/>
    <property type="evidence" value="ECO:0007669"/>
    <property type="project" value="TreeGrafter"/>
</dbReference>
<dbReference type="Pfam" id="PF00593">
    <property type="entry name" value="TonB_dep_Rec_b-barrel"/>
    <property type="match status" value="1"/>
</dbReference>
<dbReference type="RefSeq" id="WP_071136249.1">
    <property type="nucleotide sequence ID" value="NZ_DUQN01000017.1"/>
</dbReference>
<keyword evidence="7 10" id="KW-0472">Membrane</keyword>
<evidence type="ECO:0000259" key="12">
    <source>
        <dbReference type="Pfam" id="PF00593"/>
    </source>
</evidence>
<feature type="domain" description="TonB-dependent receptor-like beta-barrel" evidence="12">
    <location>
        <begin position="259"/>
        <end position="662"/>
    </location>
</feature>
<evidence type="ECO:0000256" key="1">
    <source>
        <dbReference type="ARBA" id="ARBA00004571"/>
    </source>
</evidence>
<dbReference type="InterPro" id="IPR036942">
    <property type="entry name" value="Beta-barrel_TonB_sf"/>
</dbReference>
<dbReference type="GO" id="GO:0009279">
    <property type="term" value="C:cell outer membrane"/>
    <property type="evidence" value="ECO:0007669"/>
    <property type="project" value="UniProtKB-SubCell"/>
</dbReference>
<dbReference type="Pfam" id="PF07715">
    <property type="entry name" value="Plug"/>
    <property type="match status" value="1"/>
</dbReference>
<gene>
    <name evidence="14" type="primary">btuB 1</name>
    <name evidence="14" type="ORF">ING2E5A_0775</name>
</gene>
<dbReference type="EMBL" id="LT608328">
    <property type="protein sequence ID" value="SCM56215.1"/>
    <property type="molecule type" value="Genomic_DNA"/>
</dbReference>
<dbReference type="InterPro" id="IPR012910">
    <property type="entry name" value="Plug_dom"/>
</dbReference>
<name>A0A1G4G4Z5_9BACT</name>
<evidence type="ECO:0000313" key="15">
    <source>
        <dbReference type="Proteomes" id="UP000178485"/>
    </source>
</evidence>
<evidence type="ECO:0000256" key="10">
    <source>
        <dbReference type="PROSITE-ProRule" id="PRU01360"/>
    </source>
</evidence>
<dbReference type="SUPFAM" id="SSF56935">
    <property type="entry name" value="Porins"/>
    <property type="match status" value="1"/>
</dbReference>
<dbReference type="InterPro" id="IPR039426">
    <property type="entry name" value="TonB-dep_rcpt-like"/>
</dbReference>
<evidence type="ECO:0000256" key="11">
    <source>
        <dbReference type="RuleBase" id="RU003357"/>
    </source>
</evidence>
<evidence type="ECO:0000313" key="14">
    <source>
        <dbReference type="EMBL" id="SCM56215.1"/>
    </source>
</evidence>
<feature type="domain" description="TonB-dependent receptor plug" evidence="13">
    <location>
        <begin position="86"/>
        <end position="191"/>
    </location>
</feature>
<evidence type="ECO:0000256" key="2">
    <source>
        <dbReference type="ARBA" id="ARBA00022448"/>
    </source>
</evidence>
<dbReference type="STRING" id="1642646.ING2E5A_0775"/>
<dbReference type="GO" id="GO:0015344">
    <property type="term" value="F:siderophore uptake transmembrane transporter activity"/>
    <property type="evidence" value="ECO:0007669"/>
    <property type="project" value="TreeGrafter"/>
</dbReference>
<organism evidence="14 15">
    <name type="scientific">Petrimonas mucosa</name>
    <dbReference type="NCBI Taxonomy" id="1642646"/>
    <lineage>
        <taxon>Bacteria</taxon>
        <taxon>Pseudomonadati</taxon>
        <taxon>Bacteroidota</taxon>
        <taxon>Bacteroidia</taxon>
        <taxon>Bacteroidales</taxon>
        <taxon>Dysgonomonadaceae</taxon>
        <taxon>Petrimonas</taxon>
    </lineage>
</organism>
<dbReference type="Gene3D" id="2.40.170.20">
    <property type="entry name" value="TonB-dependent receptor, beta-barrel domain"/>
    <property type="match status" value="1"/>
</dbReference>
<evidence type="ECO:0000256" key="3">
    <source>
        <dbReference type="ARBA" id="ARBA00022452"/>
    </source>
</evidence>
<keyword evidence="8" id="KW-0675">Receptor</keyword>
<dbReference type="InterPro" id="IPR000531">
    <property type="entry name" value="Beta-barrel_TonB"/>
</dbReference>
<dbReference type="Proteomes" id="UP000178485">
    <property type="component" value="Chromosome i"/>
</dbReference>
<proteinExistence type="inferred from homology"/>
<reference evidence="14 15" key="1">
    <citation type="submission" date="2016-08" db="EMBL/GenBank/DDBJ databases">
        <authorList>
            <person name="Seilhamer J.J."/>
        </authorList>
    </citation>
    <scope>NUCLEOTIDE SEQUENCE [LARGE SCALE GENOMIC DNA]</scope>
    <source>
        <strain evidence="14">ING2-E5A</strain>
    </source>
</reference>
<dbReference type="Gene3D" id="2.170.130.10">
    <property type="entry name" value="TonB-dependent receptor, plug domain"/>
    <property type="match status" value="1"/>
</dbReference>
<evidence type="ECO:0000256" key="9">
    <source>
        <dbReference type="ARBA" id="ARBA00023237"/>
    </source>
</evidence>
<keyword evidence="9 10" id="KW-0998">Cell outer membrane</keyword>
<keyword evidence="5" id="KW-0732">Signal</keyword>
<dbReference type="InterPro" id="IPR037066">
    <property type="entry name" value="Plug_dom_sf"/>
</dbReference>
<dbReference type="PROSITE" id="PS52016">
    <property type="entry name" value="TONB_DEPENDENT_REC_3"/>
    <property type="match status" value="1"/>
</dbReference>
<keyword evidence="4 10" id="KW-0812">Transmembrane</keyword>
<dbReference type="PANTHER" id="PTHR30069:SF29">
    <property type="entry name" value="HEMOGLOBIN AND HEMOGLOBIN-HAPTOGLOBIN-BINDING PROTEIN 1-RELATED"/>
    <property type="match status" value="1"/>
</dbReference>
<evidence type="ECO:0000256" key="5">
    <source>
        <dbReference type="ARBA" id="ARBA00022729"/>
    </source>
</evidence>
<keyword evidence="15" id="KW-1185">Reference proteome</keyword>
<comment type="subcellular location">
    <subcellularLocation>
        <location evidence="1 10">Cell outer membrane</location>
        <topology evidence="1 10">Multi-pass membrane protein</topology>
    </subcellularLocation>
</comment>
<dbReference type="KEGG" id="pmuc:ING2E5A_0775"/>
<keyword evidence="3 10" id="KW-1134">Transmembrane beta strand</keyword>
<protein>
    <submittedName>
        <fullName evidence="14">Vitamin B12 transporter BtuB</fullName>
    </submittedName>
</protein>
<evidence type="ECO:0000256" key="6">
    <source>
        <dbReference type="ARBA" id="ARBA00023077"/>
    </source>
</evidence>
<evidence type="ECO:0000256" key="8">
    <source>
        <dbReference type="ARBA" id="ARBA00023170"/>
    </source>
</evidence>